<dbReference type="Gene3D" id="3.30.40.10">
    <property type="entry name" value="Zinc/RING finger domain, C3HC4 (zinc finger)"/>
    <property type="match status" value="1"/>
</dbReference>
<dbReference type="EMBL" id="AP015034">
    <property type="protein sequence ID" value="BAT73709.1"/>
    <property type="molecule type" value="Genomic_DNA"/>
</dbReference>
<evidence type="ECO:0008006" key="3">
    <source>
        <dbReference type="Google" id="ProtNLM"/>
    </source>
</evidence>
<evidence type="ECO:0000313" key="1">
    <source>
        <dbReference type="EMBL" id="BAT73709.1"/>
    </source>
</evidence>
<dbReference type="InterPro" id="IPR013083">
    <property type="entry name" value="Znf_RING/FYVE/PHD"/>
</dbReference>
<proteinExistence type="predicted"/>
<organism evidence="1 2">
    <name type="scientific">Vigna angularis var. angularis</name>
    <dbReference type="NCBI Taxonomy" id="157739"/>
    <lineage>
        <taxon>Eukaryota</taxon>
        <taxon>Viridiplantae</taxon>
        <taxon>Streptophyta</taxon>
        <taxon>Embryophyta</taxon>
        <taxon>Tracheophyta</taxon>
        <taxon>Spermatophyta</taxon>
        <taxon>Magnoliopsida</taxon>
        <taxon>eudicotyledons</taxon>
        <taxon>Gunneridae</taxon>
        <taxon>Pentapetalae</taxon>
        <taxon>rosids</taxon>
        <taxon>fabids</taxon>
        <taxon>Fabales</taxon>
        <taxon>Fabaceae</taxon>
        <taxon>Papilionoideae</taxon>
        <taxon>50 kb inversion clade</taxon>
        <taxon>NPAAA clade</taxon>
        <taxon>indigoferoid/millettioid clade</taxon>
        <taxon>Phaseoleae</taxon>
        <taxon>Vigna</taxon>
    </lineage>
</organism>
<dbReference type="Proteomes" id="UP000291084">
    <property type="component" value="Chromosome 1"/>
</dbReference>
<protein>
    <recommendedName>
        <fullName evidence="3">RING-type domain-containing protein</fullName>
    </recommendedName>
</protein>
<evidence type="ECO:0000313" key="2">
    <source>
        <dbReference type="Proteomes" id="UP000291084"/>
    </source>
</evidence>
<dbReference type="PANTHER" id="PTHR46537">
    <property type="entry name" value="OS11G0578200 PROTEIN"/>
    <property type="match status" value="1"/>
</dbReference>
<reference evidence="1 2" key="1">
    <citation type="journal article" date="2015" name="Sci. Rep.">
        <title>The power of single molecule real-time sequencing technology in the de novo assembly of a eukaryotic genome.</title>
        <authorList>
            <person name="Sakai H."/>
            <person name="Naito K."/>
            <person name="Ogiso-Tanaka E."/>
            <person name="Takahashi Y."/>
            <person name="Iseki K."/>
            <person name="Muto C."/>
            <person name="Satou K."/>
            <person name="Teruya K."/>
            <person name="Shiroma A."/>
            <person name="Shimoji M."/>
            <person name="Hirano T."/>
            <person name="Itoh T."/>
            <person name="Kaga A."/>
            <person name="Tomooka N."/>
        </authorList>
    </citation>
    <scope>NUCLEOTIDE SEQUENCE [LARGE SCALE GENOMIC DNA]</scope>
    <source>
        <strain evidence="2">cv. Shumari</strain>
    </source>
</reference>
<name>A0A0S3QZG6_PHAAN</name>
<keyword evidence="2" id="KW-1185">Reference proteome</keyword>
<dbReference type="PANTHER" id="PTHR46537:SF3">
    <property type="entry name" value="E3 UBIQUITIN-PROTEIN LIGASE RING1A"/>
    <property type="match status" value="1"/>
</dbReference>
<sequence>MPSSILQRMHRKIHAPWVGPHTATYAIYLIDLIGLVNILAPCCTVLTNSNWFYYSINECPICRVHVPSRRSLREDPNFDKLIAALVPDIDKYEEQEELAFLENRSSHDKENVMSHDVPHNYY</sequence>
<dbReference type="InterPro" id="IPR044592">
    <property type="entry name" value="RING1A/B"/>
</dbReference>
<gene>
    <name evidence="1" type="primary">Vigan.01G122700</name>
    <name evidence="1" type="ORF">VIGAN_01122700</name>
</gene>
<accession>A0A0S3QZG6</accession>
<dbReference type="AlphaFoldDB" id="A0A0S3QZG6"/>